<dbReference type="GO" id="GO:0007204">
    <property type="term" value="P:positive regulation of cytosolic calcium ion concentration"/>
    <property type="evidence" value="ECO:0007669"/>
    <property type="project" value="TreeGrafter"/>
</dbReference>
<evidence type="ECO:0000256" key="3">
    <source>
        <dbReference type="ARBA" id="ARBA00022989"/>
    </source>
</evidence>
<evidence type="ECO:0000259" key="9">
    <source>
        <dbReference type="PROSITE" id="PS50262"/>
    </source>
</evidence>
<reference evidence="10" key="3">
    <citation type="submission" date="2025-09" db="UniProtKB">
        <authorList>
            <consortium name="Ensembl"/>
        </authorList>
    </citation>
    <scope>IDENTIFICATION</scope>
</reference>
<dbReference type="PANTHER" id="PTHR10489:SF671">
    <property type="entry name" value="C-X-C CHEMOKINE RECEPTOR TYPE 3"/>
    <property type="match status" value="1"/>
</dbReference>
<dbReference type="GO" id="GO:0019957">
    <property type="term" value="F:C-C chemokine binding"/>
    <property type="evidence" value="ECO:0007669"/>
    <property type="project" value="TreeGrafter"/>
</dbReference>
<accession>A0A665WE22</accession>
<sequence length="357" mass="40640">MKVVGGGLLDENATYDYINYTDEDYEDHDDHDGSKHSAMLWVMVLYSAVVCVGLLGHALLLAALAQKRRPWSLSDIFVFNLGAADILLLLMLPFWIVEATQDHEWTFSNPFCKISRVVFNINFYCGIYLMVLISLNGCWSSTHRTQPCFRQKPLLTHFSCLLVWLVSLILTIPDWIFPRAEEDATQNKSMCALRYTQSDTFSLLLSRLPYHVLGFLLPAATLIICCSRMLLRVRCRSKRGILPLPLVVVFFLCWLPYNITLIVDTCLSVSRKTRNDSLKTALMVTTALGCIHACLRPLLYFCLCVNFRKWLLAVLKCATDQSKSSLWDLSVGMEVLPVQSHEQQALKEVKLEQQAQC</sequence>
<dbReference type="GO" id="GO:0006955">
    <property type="term" value="P:immune response"/>
    <property type="evidence" value="ECO:0007669"/>
    <property type="project" value="TreeGrafter"/>
</dbReference>
<reference evidence="10" key="1">
    <citation type="submission" date="2021-04" db="EMBL/GenBank/DDBJ databases">
        <authorList>
            <consortium name="Wellcome Sanger Institute Data Sharing"/>
        </authorList>
    </citation>
    <scope>NUCLEOTIDE SEQUENCE [LARGE SCALE GENOMIC DNA]</scope>
</reference>
<feature type="domain" description="G-protein coupled receptors family 1 profile" evidence="9">
    <location>
        <begin position="56"/>
        <end position="300"/>
    </location>
</feature>
<dbReference type="GO" id="GO:0016493">
    <property type="term" value="F:C-C chemokine receptor activity"/>
    <property type="evidence" value="ECO:0007669"/>
    <property type="project" value="TreeGrafter"/>
</dbReference>
<dbReference type="GO" id="GO:0009897">
    <property type="term" value="C:external side of plasma membrane"/>
    <property type="evidence" value="ECO:0007669"/>
    <property type="project" value="TreeGrafter"/>
</dbReference>
<comment type="subcellular location">
    <subcellularLocation>
        <location evidence="1">Membrane</location>
    </subcellularLocation>
</comment>
<evidence type="ECO:0000256" key="1">
    <source>
        <dbReference type="ARBA" id="ARBA00004370"/>
    </source>
</evidence>
<feature type="transmembrane region" description="Helical" evidence="8">
    <location>
        <begin position="154"/>
        <end position="172"/>
    </location>
</feature>
<dbReference type="AlphaFoldDB" id="A0A665WE22"/>
<dbReference type="OMA" id="CIHACLR"/>
<dbReference type="GO" id="GO:0019722">
    <property type="term" value="P:calcium-mediated signaling"/>
    <property type="evidence" value="ECO:0007669"/>
    <property type="project" value="TreeGrafter"/>
</dbReference>
<feature type="transmembrane region" description="Helical" evidence="8">
    <location>
        <begin position="38"/>
        <end position="64"/>
    </location>
</feature>
<gene>
    <name evidence="10" type="primary">LOC115044813</name>
</gene>
<evidence type="ECO:0000256" key="2">
    <source>
        <dbReference type="ARBA" id="ARBA00022692"/>
    </source>
</evidence>
<keyword evidence="4" id="KW-0297">G-protein coupled receptor</keyword>
<dbReference type="InterPro" id="IPR050119">
    <property type="entry name" value="CCR1-9-like"/>
</dbReference>
<proteinExistence type="predicted"/>
<dbReference type="GO" id="GO:0060326">
    <property type="term" value="P:cell chemotaxis"/>
    <property type="evidence" value="ECO:0007669"/>
    <property type="project" value="TreeGrafter"/>
</dbReference>
<keyword evidence="7" id="KW-0807">Transducer</keyword>
<evidence type="ECO:0000256" key="6">
    <source>
        <dbReference type="ARBA" id="ARBA00023170"/>
    </source>
</evidence>
<evidence type="ECO:0000313" key="10">
    <source>
        <dbReference type="Ensembl" id="ENSENLP00000042010.1"/>
    </source>
</evidence>
<protein>
    <submittedName>
        <fullName evidence="10">C-X-C chemokine receptor type 3-like</fullName>
    </submittedName>
</protein>
<dbReference type="InterPro" id="IPR017452">
    <property type="entry name" value="GPCR_Rhodpsn_7TM"/>
</dbReference>
<feature type="transmembrane region" description="Helical" evidence="8">
    <location>
        <begin position="243"/>
        <end position="263"/>
    </location>
</feature>
<dbReference type="RefSeq" id="XP_029359948.1">
    <property type="nucleotide sequence ID" value="XM_029504088.1"/>
</dbReference>
<dbReference type="SUPFAM" id="SSF81321">
    <property type="entry name" value="Family A G protein-coupled receptor-like"/>
    <property type="match status" value="1"/>
</dbReference>
<evidence type="ECO:0000256" key="4">
    <source>
        <dbReference type="ARBA" id="ARBA00023040"/>
    </source>
</evidence>
<keyword evidence="5 8" id="KW-0472">Membrane</keyword>
<dbReference type="PROSITE" id="PS50262">
    <property type="entry name" value="G_PROTEIN_RECEP_F1_2"/>
    <property type="match status" value="1"/>
</dbReference>
<dbReference type="Pfam" id="PF00001">
    <property type="entry name" value="7tm_1"/>
    <property type="match status" value="1"/>
</dbReference>
<evidence type="ECO:0000313" key="11">
    <source>
        <dbReference type="Proteomes" id="UP000472264"/>
    </source>
</evidence>
<dbReference type="InterPro" id="IPR000276">
    <property type="entry name" value="GPCR_Rhodpsn"/>
</dbReference>
<organism evidence="10 11">
    <name type="scientific">Echeneis naucrates</name>
    <name type="common">Live sharksucker</name>
    <dbReference type="NCBI Taxonomy" id="173247"/>
    <lineage>
        <taxon>Eukaryota</taxon>
        <taxon>Metazoa</taxon>
        <taxon>Chordata</taxon>
        <taxon>Craniata</taxon>
        <taxon>Vertebrata</taxon>
        <taxon>Euteleostomi</taxon>
        <taxon>Actinopterygii</taxon>
        <taxon>Neopterygii</taxon>
        <taxon>Teleostei</taxon>
        <taxon>Neoteleostei</taxon>
        <taxon>Acanthomorphata</taxon>
        <taxon>Carangaria</taxon>
        <taxon>Carangiformes</taxon>
        <taxon>Echeneidae</taxon>
        <taxon>Echeneis</taxon>
    </lineage>
</organism>
<keyword evidence="6" id="KW-0675">Receptor</keyword>
<dbReference type="PRINTS" id="PR00237">
    <property type="entry name" value="GPCRRHODOPSN"/>
</dbReference>
<dbReference type="Proteomes" id="UP000472264">
    <property type="component" value="Chromosome 6"/>
</dbReference>
<feature type="transmembrane region" description="Helical" evidence="8">
    <location>
        <begin position="283"/>
        <end position="303"/>
    </location>
</feature>
<feature type="transmembrane region" description="Helical" evidence="8">
    <location>
        <begin position="76"/>
        <end position="97"/>
    </location>
</feature>
<evidence type="ECO:0000256" key="7">
    <source>
        <dbReference type="ARBA" id="ARBA00023224"/>
    </source>
</evidence>
<dbReference type="RefSeq" id="XP_029359949.1">
    <property type="nucleotide sequence ID" value="XM_029504089.1"/>
</dbReference>
<dbReference type="GeneID" id="115044813"/>
<keyword evidence="2 8" id="KW-0812">Transmembrane</keyword>
<name>A0A665WE22_ECHNA</name>
<feature type="transmembrane region" description="Helical" evidence="8">
    <location>
        <begin position="208"/>
        <end position="231"/>
    </location>
</feature>
<reference evidence="10" key="2">
    <citation type="submission" date="2025-08" db="UniProtKB">
        <authorList>
            <consortium name="Ensembl"/>
        </authorList>
    </citation>
    <scope>IDENTIFICATION</scope>
</reference>
<dbReference type="Gene3D" id="1.20.1070.10">
    <property type="entry name" value="Rhodopsin 7-helix transmembrane proteins"/>
    <property type="match status" value="1"/>
</dbReference>
<dbReference type="InParanoid" id="A0A665WE22"/>
<dbReference type="PANTHER" id="PTHR10489">
    <property type="entry name" value="CELL ADHESION MOLECULE"/>
    <property type="match status" value="1"/>
</dbReference>
<evidence type="ECO:0000256" key="8">
    <source>
        <dbReference type="SAM" id="Phobius"/>
    </source>
</evidence>
<dbReference type="OrthoDB" id="9818824at2759"/>
<dbReference type="Ensembl" id="ENSENLT00000043094.1">
    <property type="protein sequence ID" value="ENSENLP00000042010.1"/>
    <property type="gene ID" value="ENSENLG00000018001.1"/>
</dbReference>
<keyword evidence="3 8" id="KW-1133">Transmembrane helix</keyword>
<evidence type="ECO:0000256" key="5">
    <source>
        <dbReference type="ARBA" id="ARBA00023136"/>
    </source>
</evidence>
<feature type="transmembrane region" description="Helical" evidence="8">
    <location>
        <begin position="117"/>
        <end position="142"/>
    </location>
</feature>
<keyword evidence="11" id="KW-1185">Reference proteome</keyword>